<dbReference type="InterPro" id="IPR003593">
    <property type="entry name" value="AAA+_ATPase"/>
</dbReference>
<dbReference type="InterPro" id="IPR027417">
    <property type="entry name" value="P-loop_NTPase"/>
</dbReference>
<dbReference type="GO" id="GO:0005524">
    <property type="term" value="F:ATP binding"/>
    <property type="evidence" value="ECO:0007669"/>
    <property type="project" value="InterPro"/>
</dbReference>
<reference evidence="2" key="1">
    <citation type="submission" date="2021-11" db="EMBL/GenBank/DDBJ databases">
        <title>Description of novel Chryseobacterium species.</title>
        <authorList>
            <person name="Saticioglu I.B."/>
            <person name="Ay H."/>
            <person name="Altun S."/>
            <person name="Duman M."/>
        </authorList>
    </citation>
    <scope>NUCLEOTIDE SEQUENCE</scope>
    <source>
        <strain evidence="2">C-17</strain>
    </source>
</reference>
<dbReference type="PANTHER" id="PTHR43581">
    <property type="entry name" value="ATP/GTP PHOSPHATASE"/>
    <property type="match status" value="1"/>
</dbReference>
<name>A0A9Q3V5A2_9FLAO</name>
<dbReference type="EMBL" id="JAJNAY010000001">
    <property type="protein sequence ID" value="MCD1117560.1"/>
    <property type="molecule type" value="Genomic_DNA"/>
</dbReference>
<dbReference type="InterPro" id="IPR041685">
    <property type="entry name" value="AAA_GajA/Old/RecF-like"/>
</dbReference>
<dbReference type="InterPro" id="IPR051396">
    <property type="entry name" value="Bact_Antivir_Def_Nuclease"/>
</dbReference>
<comment type="caution">
    <text evidence="2">The sequence shown here is derived from an EMBL/GenBank/DDBJ whole genome shotgun (WGS) entry which is preliminary data.</text>
</comment>
<evidence type="ECO:0000259" key="1">
    <source>
        <dbReference type="SMART" id="SM00382"/>
    </source>
</evidence>
<evidence type="ECO:0000313" key="3">
    <source>
        <dbReference type="Proteomes" id="UP001108025"/>
    </source>
</evidence>
<proteinExistence type="predicted"/>
<dbReference type="PANTHER" id="PTHR43581:SF2">
    <property type="entry name" value="EXCINUCLEASE ATPASE SUBUNIT"/>
    <property type="match status" value="1"/>
</dbReference>
<feature type="domain" description="AAA+ ATPase" evidence="1">
    <location>
        <begin position="348"/>
        <end position="570"/>
    </location>
</feature>
<evidence type="ECO:0000313" key="2">
    <source>
        <dbReference type="EMBL" id="MCD1117560.1"/>
    </source>
</evidence>
<sequence length="647" mass="75675">MKISKAGIKSIIEAILNSSNPFNLTDDFLITDFLLKIWDLEGMPSEENRKNALDDIAQHMLRNDDWDYEYLFFDRLNILEGNTKEFLNFLNVMLSPDVRKDEDNIYQFYFLINPYLEKENLSYYLREYNEQQLPVHTVQKLKVDEPTDINENKIPIFLVDNPSGRSDRRSSHKKPEIFPSMVLVWNEGWNDFALRTEFYLFFYASEEDGYNIGSTKIISKKENKIIDELRSLSTPFYSLDNQFCSLGQSQKYYNKLKEDLGKNLESFLWAVKDAAFFPDIAEKFENDSDFNTSLIRYNEVERVLRTAKFSIYDYDLENLYNFKYNFQPKFAKNKVEIDFRFSDEGLSSNRIYAMIGKNGTGKTQFMTSLPLDISRKRHENFSPKSPSFSKVIAVSYSAFDSFDIPKKTSSFNYVYCGLRDQAGERMTDKGLVLRFHSSRKKLEEQERMSTWVELLYNFIENDIIDLFIKKKRKTYTFDYTGFSATRKLLSSGQSIILYIITEIVANIRYDSIILYDEPETHLHPNAISQLINTIYDLVSEFQSYCIVATHSPLIIRDLLSKNVLVVEKEGVYFSVRKLGIETFGENLTVLTDEVFGNREIPKQYREILKDLVNAGLSYEQIVNKLESDKIPMSLNANIYLSSLYEKS</sequence>
<protein>
    <submittedName>
        <fullName evidence="2">AAA family ATPase</fullName>
    </submittedName>
</protein>
<dbReference type="Proteomes" id="UP001108025">
    <property type="component" value="Unassembled WGS sequence"/>
</dbReference>
<dbReference type="SUPFAM" id="SSF52540">
    <property type="entry name" value="P-loop containing nucleoside triphosphate hydrolases"/>
    <property type="match status" value="1"/>
</dbReference>
<accession>A0A9Q3V5A2</accession>
<dbReference type="Pfam" id="PF18860">
    <property type="entry name" value="AbiJ_NTD3"/>
    <property type="match status" value="1"/>
</dbReference>
<dbReference type="InterPro" id="IPR041427">
    <property type="entry name" value="AbiJ-NTD3"/>
</dbReference>
<dbReference type="RefSeq" id="WP_230669532.1">
    <property type="nucleotide sequence ID" value="NZ_JAJNAY010000001.1"/>
</dbReference>
<gene>
    <name evidence="2" type="ORF">LO744_11895</name>
</gene>
<organism evidence="2 3">
    <name type="scientific">Chryseobacterium turcicum</name>
    <dbReference type="NCBI Taxonomy" id="2898076"/>
    <lineage>
        <taxon>Bacteria</taxon>
        <taxon>Pseudomonadati</taxon>
        <taxon>Bacteroidota</taxon>
        <taxon>Flavobacteriia</taxon>
        <taxon>Flavobacteriales</taxon>
        <taxon>Weeksellaceae</taxon>
        <taxon>Chryseobacterium group</taxon>
        <taxon>Chryseobacterium</taxon>
    </lineage>
</organism>
<dbReference type="GO" id="GO:0016887">
    <property type="term" value="F:ATP hydrolysis activity"/>
    <property type="evidence" value="ECO:0007669"/>
    <property type="project" value="InterPro"/>
</dbReference>
<dbReference type="AlphaFoldDB" id="A0A9Q3V5A2"/>
<keyword evidence="3" id="KW-1185">Reference proteome</keyword>
<dbReference type="SMART" id="SM00382">
    <property type="entry name" value="AAA"/>
    <property type="match status" value="1"/>
</dbReference>
<dbReference type="Gene3D" id="3.40.50.300">
    <property type="entry name" value="P-loop containing nucleotide triphosphate hydrolases"/>
    <property type="match status" value="1"/>
</dbReference>
<dbReference type="Pfam" id="PF13175">
    <property type="entry name" value="AAA_15"/>
    <property type="match status" value="1"/>
</dbReference>